<organism evidence="1">
    <name type="scientific">Pedococcus sp. KACC 23699</name>
    <dbReference type="NCBI Taxonomy" id="3149228"/>
    <lineage>
        <taxon>Bacteria</taxon>
        <taxon>Bacillati</taxon>
        <taxon>Actinomycetota</taxon>
        <taxon>Actinomycetes</taxon>
        <taxon>Micrococcales</taxon>
        <taxon>Intrasporangiaceae</taxon>
        <taxon>Pedococcus</taxon>
    </lineage>
</organism>
<name>A0AAU7JQK9_9MICO</name>
<dbReference type="SUPFAM" id="SSF109854">
    <property type="entry name" value="DinB/YfiT-like putative metalloenzymes"/>
    <property type="match status" value="1"/>
</dbReference>
<evidence type="ECO:0000313" key="1">
    <source>
        <dbReference type="EMBL" id="XBO42189.1"/>
    </source>
</evidence>
<accession>A0AAU7JQK9</accession>
<dbReference type="Gene3D" id="1.20.120.450">
    <property type="entry name" value="dinb family like domain"/>
    <property type="match status" value="1"/>
</dbReference>
<dbReference type="InterPro" id="IPR034660">
    <property type="entry name" value="DinB/YfiT-like"/>
</dbReference>
<gene>
    <name evidence="1" type="ORF">ABEG17_11380</name>
</gene>
<dbReference type="RefSeq" id="WP_406829598.1">
    <property type="nucleotide sequence ID" value="NZ_CP157483.1"/>
</dbReference>
<dbReference type="AlphaFoldDB" id="A0AAU7JQK9"/>
<dbReference type="InterPro" id="IPR007061">
    <property type="entry name" value="MST-like"/>
</dbReference>
<proteinExistence type="predicted"/>
<sequence length="167" mass="18348">MASDEPRTGDETTILLAALQSHRDVMLWKLEGLTDEEQRRALVPSGTTLVGLVKHLANSEYGWFCETFGRPHEPLTDLSQDLEADMRAAPGETTQGIVDFYRRSWAAADAAVRELGLEAVGTSYAGTTVSMRWVLVHMIEDTVRHAGHADIIRELIDGGTGHHVPKA</sequence>
<dbReference type="Pfam" id="PF04978">
    <property type="entry name" value="MST"/>
    <property type="match status" value="1"/>
</dbReference>
<protein>
    <submittedName>
        <fullName evidence="1">DinB family protein</fullName>
    </submittedName>
</protein>
<dbReference type="EMBL" id="CP157483">
    <property type="protein sequence ID" value="XBO42189.1"/>
    <property type="molecule type" value="Genomic_DNA"/>
</dbReference>
<reference evidence="1" key="1">
    <citation type="submission" date="2024-05" db="EMBL/GenBank/DDBJ databases">
        <authorList>
            <person name="Kim S."/>
            <person name="Heo J."/>
            <person name="Choi H."/>
            <person name="Choi Y."/>
            <person name="Kwon S.-W."/>
            <person name="Kim Y."/>
        </authorList>
    </citation>
    <scope>NUCLEOTIDE SEQUENCE</scope>
    <source>
        <strain evidence="1">KACC 23699</strain>
    </source>
</reference>